<organism evidence="2">
    <name type="scientific">Alexandrium andersonii</name>
    <dbReference type="NCBI Taxonomy" id="327968"/>
    <lineage>
        <taxon>Eukaryota</taxon>
        <taxon>Sar</taxon>
        <taxon>Alveolata</taxon>
        <taxon>Dinophyceae</taxon>
        <taxon>Gonyaulacales</taxon>
        <taxon>Pyrocystaceae</taxon>
        <taxon>Alexandrium</taxon>
    </lineage>
</organism>
<dbReference type="EMBL" id="HBGQ01007194">
    <property type="protein sequence ID" value="CAD9367926.1"/>
    <property type="molecule type" value="Transcribed_RNA"/>
</dbReference>
<sequence>MDLSLLPAPPSTEGRAPEIFIASGTNVGQAAGLIARLLESNGLVTIGGMGPIATSNALKALIIARSYLTESSEGRPLVAFVSSEKFREKDEDRTRMVMSCTWGSADGARAH</sequence>
<name>A0A7S2AH25_9DINO</name>
<gene>
    <name evidence="2" type="ORF">AAND1436_LOCUS3602</name>
</gene>
<dbReference type="InterPro" id="IPR036882">
    <property type="entry name" value="Alba-like_dom_sf"/>
</dbReference>
<evidence type="ECO:0000256" key="1">
    <source>
        <dbReference type="ARBA" id="ARBA00022884"/>
    </source>
</evidence>
<dbReference type="Gene3D" id="3.30.110.20">
    <property type="entry name" value="Alba-like domain"/>
    <property type="match status" value="1"/>
</dbReference>
<accession>A0A7S2AH25</accession>
<keyword evidence="1" id="KW-0694">RNA-binding</keyword>
<reference evidence="2" key="1">
    <citation type="submission" date="2021-01" db="EMBL/GenBank/DDBJ databases">
        <authorList>
            <person name="Corre E."/>
            <person name="Pelletier E."/>
            <person name="Niang G."/>
            <person name="Scheremetjew M."/>
            <person name="Finn R."/>
            <person name="Kale V."/>
            <person name="Holt S."/>
            <person name="Cochrane G."/>
            <person name="Meng A."/>
            <person name="Brown T."/>
            <person name="Cohen L."/>
        </authorList>
    </citation>
    <scope>NUCLEOTIDE SEQUENCE</scope>
    <source>
        <strain evidence="2">CCMP2222</strain>
    </source>
</reference>
<proteinExistence type="predicted"/>
<dbReference type="InterPro" id="IPR007347">
    <property type="entry name" value="SpoVS"/>
</dbReference>
<dbReference type="AlphaFoldDB" id="A0A7S2AH25"/>
<dbReference type="GO" id="GO:0003723">
    <property type="term" value="F:RNA binding"/>
    <property type="evidence" value="ECO:0007669"/>
    <property type="project" value="UniProtKB-KW"/>
</dbReference>
<evidence type="ECO:0000313" key="2">
    <source>
        <dbReference type="EMBL" id="CAD9367926.1"/>
    </source>
</evidence>
<protein>
    <submittedName>
        <fullName evidence="2">Uncharacterized protein</fullName>
    </submittedName>
</protein>
<dbReference type="Pfam" id="PF04232">
    <property type="entry name" value="SpoVS"/>
    <property type="match status" value="1"/>
</dbReference>